<keyword evidence="2 4" id="KW-0863">Zinc-finger</keyword>
<dbReference type="PROSITE" id="PS50330">
    <property type="entry name" value="UIM"/>
    <property type="match status" value="1"/>
</dbReference>
<evidence type="ECO:0000259" key="6">
    <source>
        <dbReference type="PROSITE" id="PS51999"/>
    </source>
</evidence>
<dbReference type="Gene3D" id="6.10.140.100">
    <property type="match status" value="1"/>
</dbReference>
<evidence type="ECO:0000256" key="1">
    <source>
        <dbReference type="ARBA" id="ARBA00022723"/>
    </source>
</evidence>
<sequence>MEAEVESVNDLTSENVQDVEEETNDEDLRRAIQLSLSQTESSSSSTPVPLVASSSSQEAWKTLLKPPEPPKCLVHNEVAEQFRVNKPGVNKGRSFCVCSRPVGPGYDKGRSERPREEVDSRWKCNFFVWSSDLGTEKTASTSGK</sequence>
<evidence type="ECO:0000256" key="3">
    <source>
        <dbReference type="ARBA" id="ARBA00022833"/>
    </source>
</evidence>
<evidence type="ECO:0000313" key="8">
    <source>
        <dbReference type="Proteomes" id="UP001163846"/>
    </source>
</evidence>
<dbReference type="GO" id="GO:0008270">
    <property type="term" value="F:zinc ion binding"/>
    <property type="evidence" value="ECO:0007669"/>
    <property type="project" value="UniProtKB-KW"/>
</dbReference>
<name>A0AA38PH28_9AGAR</name>
<dbReference type="AlphaFoldDB" id="A0AA38PH28"/>
<evidence type="ECO:0000256" key="5">
    <source>
        <dbReference type="SAM" id="MobiDB-lite"/>
    </source>
</evidence>
<evidence type="ECO:0000313" key="7">
    <source>
        <dbReference type="EMBL" id="KAJ3842825.1"/>
    </source>
</evidence>
<proteinExistence type="predicted"/>
<dbReference type="InterPro" id="IPR010666">
    <property type="entry name" value="Znf_GRF"/>
</dbReference>
<organism evidence="7 8">
    <name type="scientific">Lentinula raphanica</name>
    <dbReference type="NCBI Taxonomy" id="153919"/>
    <lineage>
        <taxon>Eukaryota</taxon>
        <taxon>Fungi</taxon>
        <taxon>Dikarya</taxon>
        <taxon>Basidiomycota</taxon>
        <taxon>Agaricomycotina</taxon>
        <taxon>Agaricomycetes</taxon>
        <taxon>Agaricomycetidae</taxon>
        <taxon>Agaricales</taxon>
        <taxon>Marasmiineae</taxon>
        <taxon>Omphalotaceae</taxon>
        <taxon>Lentinula</taxon>
    </lineage>
</organism>
<protein>
    <recommendedName>
        <fullName evidence="6">GRF-type domain-containing protein</fullName>
    </recommendedName>
</protein>
<keyword evidence="3" id="KW-0862">Zinc</keyword>
<feature type="domain" description="GRF-type" evidence="6">
    <location>
        <begin position="72"/>
        <end position="133"/>
    </location>
</feature>
<evidence type="ECO:0000256" key="4">
    <source>
        <dbReference type="PROSITE-ProRule" id="PRU01343"/>
    </source>
</evidence>
<comment type="caution">
    <text evidence="7">The sequence shown here is derived from an EMBL/GenBank/DDBJ whole genome shotgun (WGS) entry which is preliminary data.</text>
</comment>
<dbReference type="Proteomes" id="UP001163846">
    <property type="component" value="Unassembled WGS sequence"/>
</dbReference>
<keyword evidence="8" id="KW-1185">Reference proteome</keyword>
<feature type="region of interest" description="Disordered" evidence="5">
    <location>
        <begin position="1"/>
        <end position="53"/>
    </location>
</feature>
<keyword evidence="1" id="KW-0479">Metal-binding</keyword>
<dbReference type="InterPro" id="IPR003903">
    <property type="entry name" value="UIM_dom"/>
</dbReference>
<dbReference type="EMBL" id="MU805993">
    <property type="protein sequence ID" value="KAJ3842825.1"/>
    <property type="molecule type" value="Genomic_DNA"/>
</dbReference>
<dbReference type="PROSITE" id="PS51999">
    <property type="entry name" value="ZF_GRF"/>
    <property type="match status" value="1"/>
</dbReference>
<feature type="compositionally biased region" description="Low complexity" evidence="5">
    <location>
        <begin position="33"/>
        <end position="53"/>
    </location>
</feature>
<evidence type="ECO:0000256" key="2">
    <source>
        <dbReference type="ARBA" id="ARBA00022771"/>
    </source>
</evidence>
<reference evidence="7" key="1">
    <citation type="submission" date="2022-08" db="EMBL/GenBank/DDBJ databases">
        <authorList>
            <consortium name="DOE Joint Genome Institute"/>
            <person name="Min B."/>
            <person name="Riley R."/>
            <person name="Sierra-Patev S."/>
            <person name="Naranjo-Ortiz M."/>
            <person name="Looney B."/>
            <person name="Konkel Z."/>
            <person name="Slot J.C."/>
            <person name="Sakamoto Y."/>
            <person name="Steenwyk J.L."/>
            <person name="Rokas A."/>
            <person name="Carro J."/>
            <person name="Camarero S."/>
            <person name="Ferreira P."/>
            <person name="Molpeceres G."/>
            <person name="Ruiz-Duenas F.J."/>
            <person name="Serrano A."/>
            <person name="Henrissat B."/>
            <person name="Drula E."/>
            <person name="Hughes K.W."/>
            <person name="Mata J.L."/>
            <person name="Ishikawa N.K."/>
            <person name="Vargas-Isla R."/>
            <person name="Ushijima S."/>
            <person name="Smith C.A."/>
            <person name="Ahrendt S."/>
            <person name="Andreopoulos W."/>
            <person name="He G."/>
            <person name="Labutti K."/>
            <person name="Lipzen A."/>
            <person name="Ng V."/>
            <person name="Sandor L."/>
            <person name="Barry K."/>
            <person name="Martinez A.T."/>
            <person name="Xiao Y."/>
            <person name="Gibbons J.G."/>
            <person name="Terashima K."/>
            <person name="Hibbett D.S."/>
            <person name="Grigoriev I.V."/>
        </authorList>
    </citation>
    <scope>NUCLEOTIDE SEQUENCE</scope>
    <source>
        <strain evidence="7">TFB9207</strain>
    </source>
</reference>
<accession>A0AA38PH28</accession>
<gene>
    <name evidence="7" type="ORF">F5878DRAFT_529081</name>
</gene>